<comment type="subcellular location">
    <subcellularLocation>
        <location evidence="1">Cytoplasm</location>
        <location evidence="1">Cytoskeleton</location>
    </subcellularLocation>
</comment>
<dbReference type="PROSITE" id="PS50067">
    <property type="entry name" value="KINESIN_MOTOR_2"/>
    <property type="match status" value="1"/>
</dbReference>
<dbReference type="SUPFAM" id="SSF52540">
    <property type="entry name" value="P-loop containing nucleoside triphosphate hydrolases"/>
    <property type="match status" value="1"/>
</dbReference>
<dbReference type="PANTHER" id="PTHR47968">
    <property type="entry name" value="CENTROMERE PROTEIN E"/>
    <property type="match status" value="1"/>
</dbReference>
<dbReference type="SMART" id="SM00129">
    <property type="entry name" value="KISc"/>
    <property type="match status" value="1"/>
</dbReference>
<evidence type="ECO:0000256" key="6">
    <source>
        <dbReference type="ARBA" id="ARBA00023054"/>
    </source>
</evidence>
<keyword evidence="7" id="KW-0206">Cytoskeleton</keyword>
<gene>
    <name evidence="10" type="ORF">SPARVUS_LOCUS6283529</name>
</gene>
<dbReference type="Proteomes" id="UP001162483">
    <property type="component" value="Unassembled WGS sequence"/>
</dbReference>
<protein>
    <recommendedName>
        <fullName evidence="9">Kinesin motor domain-containing protein</fullName>
    </recommendedName>
</protein>
<keyword evidence="2" id="KW-0597">Phosphoprotein</keyword>
<evidence type="ECO:0000259" key="9">
    <source>
        <dbReference type="PROSITE" id="PS50067"/>
    </source>
</evidence>
<proteinExistence type="inferred from homology"/>
<organism evidence="10 11">
    <name type="scientific">Staurois parvus</name>
    <dbReference type="NCBI Taxonomy" id="386267"/>
    <lineage>
        <taxon>Eukaryota</taxon>
        <taxon>Metazoa</taxon>
        <taxon>Chordata</taxon>
        <taxon>Craniata</taxon>
        <taxon>Vertebrata</taxon>
        <taxon>Euteleostomi</taxon>
        <taxon>Amphibia</taxon>
        <taxon>Batrachia</taxon>
        <taxon>Anura</taxon>
        <taxon>Neobatrachia</taxon>
        <taxon>Ranoidea</taxon>
        <taxon>Ranidae</taxon>
        <taxon>Staurois</taxon>
    </lineage>
</organism>
<keyword evidence="6" id="KW-0175">Coiled coil</keyword>
<evidence type="ECO:0000313" key="11">
    <source>
        <dbReference type="Proteomes" id="UP001162483"/>
    </source>
</evidence>
<keyword evidence="3" id="KW-0493">Microtubule</keyword>
<dbReference type="InterPro" id="IPR027640">
    <property type="entry name" value="Kinesin-like_fam"/>
</dbReference>
<keyword evidence="5" id="KW-0067">ATP-binding</keyword>
<feature type="domain" description="Kinesin motor" evidence="9">
    <location>
        <begin position="1"/>
        <end position="156"/>
    </location>
</feature>
<evidence type="ECO:0000313" key="10">
    <source>
        <dbReference type="EMBL" id="CAI9566207.1"/>
    </source>
</evidence>
<keyword evidence="11" id="KW-1185">Reference proteome</keyword>
<evidence type="ECO:0000256" key="2">
    <source>
        <dbReference type="ARBA" id="ARBA00022553"/>
    </source>
</evidence>
<dbReference type="PRINTS" id="PR00380">
    <property type="entry name" value="KINESINHEAVY"/>
</dbReference>
<keyword evidence="7" id="KW-0963">Cytoplasm</keyword>
<comment type="caution">
    <text evidence="10">The sequence shown here is derived from an EMBL/GenBank/DDBJ whole genome shotgun (WGS) entry which is preliminary data.</text>
</comment>
<dbReference type="EMBL" id="CATNWA010014023">
    <property type="protein sequence ID" value="CAI9566207.1"/>
    <property type="molecule type" value="Genomic_DNA"/>
</dbReference>
<comment type="caution">
    <text evidence="8">Lacks conserved residue(s) required for the propagation of feature annotation.</text>
</comment>
<evidence type="ECO:0000256" key="4">
    <source>
        <dbReference type="ARBA" id="ARBA00022741"/>
    </source>
</evidence>
<name>A0ABN9D4X0_9NEOB</name>
<dbReference type="Gene3D" id="3.40.850.10">
    <property type="entry name" value="Kinesin motor domain"/>
    <property type="match status" value="1"/>
</dbReference>
<dbReference type="InterPro" id="IPR036961">
    <property type="entry name" value="Kinesin_motor_dom_sf"/>
</dbReference>
<dbReference type="InterPro" id="IPR001752">
    <property type="entry name" value="Kinesin_motor_dom"/>
</dbReference>
<dbReference type="PROSITE" id="PS00411">
    <property type="entry name" value="KINESIN_MOTOR_1"/>
    <property type="match status" value="1"/>
</dbReference>
<reference evidence="10" key="1">
    <citation type="submission" date="2023-05" db="EMBL/GenBank/DDBJ databases">
        <authorList>
            <person name="Stuckert A."/>
        </authorList>
    </citation>
    <scope>NUCLEOTIDE SEQUENCE</scope>
</reference>
<feature type="non-terminal residue" evidence="10">
    <location>
        <position position="156"/>
    </location>
</feature>
<evidence type="ECO:0000256" key="1">
    <source>
        <dbReference type="ARBA" id="ARBA00004245"/>
    </source>
</evidence>
<dbReference type="Pfam" id="PF00225">
    <property type="entry name" value="Kinesin"/>
    <property type="match status" value="1"/>
</dbReference>
<dbReference type="InterPro" id="IPR019821">
    <property type="entry name" value="Kinesin_motor_CS"/>
</dbReference>
<dbReference type="InterPro" id="IPR027417">
    <property type="entry name" value="P-loop_NTPase"/>
</dbReference>
<keyword evidence="4" id="KW-0547">Nucleotide-binding</keyword>
<evidence type="ECO:0000256" key="7">
    <source>
        <dbReference type="ARBA" id="ARBA00023212"/>
    </source>
</evidence>
<evidence type="ECO:0000256" key="5">
    <source>
        <dbReference type="ARBA" id="ARBA00022840"/>
    </source>
</evidence>
<sequence length="156" mass="17102">MTIVDDSHGVFVKGLSLHHVPSEEHALNLLFEGETNRIIGSHILNKHSSRSHCIFTIHVESQSRTLSNAKYTVSKINLVDLAGSERLGKTGSEGQVLKEATYINKSLTFLEQAIIALADRRDHVPYRQSKLTHALKDSLGGNCNTVLVANVYGEAA</sequence>
<comment type="similarity">
    <text evidence="8">Belongs to the TRAFAC class myosin-kinesin ATPase superfamily. Kinesin family.</text>
</comment>
<evidence type="ECO:0000256" key="3">
    <source>
        <dbReference type="ARBA" id="ARBA00022701"/>
    </source>
</evidence>
<accession>A0ABN9D4X0</accession>
<dbReference type="PANTHER" id="PTHR47968:SF62">
    <property type="entry name" value="KINESIN FAMILY MEMBER 5A"/>
    <property type="match status" value="1"/>
</dbReference>
<evidence type="ECO:0000256" key="8">
    <source>
        <dbReference type="PROSITE-ProRule" id="PRU00283"/>
    </source>
</evidence>